<dbReference type="SMART" id="SM00320">
    <property type="entry name" value="WD40"/>
    <property type="match status" value="4"/>
</dbReference>
<organism evidence="5 6">
    <name type="scientific">Multifurca ochricompacta</name>
    <dbReference type="NCBI Taxonomy" id="376703"/>
    <lineage>
        <taxon>Eukaryota</taxon>
        <taxon>Fungi</taxon>
        <taxon>Dikarya</taxon>
        <taxon>Basidiomycota</taxon>
        <taxon>Agaricomycotina</taxon>
        <taxon>Agaricomycetes</taxon>
        <taxon>Russulales</taxon>
        <taxon>Russulaceae</taxon>
        <taxon>Multifurca</taxon>
    </lineage>
</organism>
<dbReference type="AlphaFoldDB" id="A0AAD4QPY2"/>
<keyword evidence="2" id="KW-0677">Repeat</keyword>
<accession>A0AAD4QPY2</accession>
<dbReference type="InterPro" id="IPR036322">
    <property type="entry name" value="WD40_repeat_dom_sf"/>
</dbReference>
<evidence type="ECO:0000256" key="4">
    <source>
        <dbReference type="ARBA" id="ARBA00040563"/>
    </source>
</evidence>
<dbReference type="Proteomes" id="UP001203297">
    <property type="component" value="Unassembled WGS sequence"/>
</dbReference>
<dbReference type="Gene3D" id="2.130.10.10">
    <property type="entry name" value="YVTN repeat-like/Quinoprotein amine dehydrogenase"/>
    <property type="match status" value="2"/>
</dbReference>
<name>A0AAD4QPY2_9AGAM</name>
<comment type="similarity">
    <text evidence="3">Belongs to the WD repeat ASA1 family.</text>
</comment>
<sequence length="434" mass="47027">MSSLPSAPSPLHIIRSHSSAISALSISNDNERIYSGDISGLVVITSTRSIRSLASWKAHADGLLGVQEWGKQVITHGRDNKLHVWKRPTPIPSLTIGGGSASTSGILELELSCSLDVNALNFCRFSLLSHTTGGRSSGVESRALIAVPNLIESSLADIWTLPSMERVHAAIGKGRLDGPVIPGTDGRAVKNPTGIIMSMHLFPTPYGARRISDTASNSHRALSLICSYENGSVKLWQYQNIEKERSIEGIGWNCVWSFKLHGESIMATAISLDYSMALSVSADHLIGRYDLNKNSTVDPPNSVNPAGTVYRTKRPGNVCAVGGWDGRVRLFSTKSFKSLGTLIYHKTGVQALVFARACTRTHTRASPVADDEMSTEEKADRSRWLISGGKDGRVVVWALMGFSTIRCNCHRGDRGQGTGDNFFFNVSLRMMDSG</sequence>
<dbReference type="Pfam" id="PF00400">
    <property type="entry name" value="WD40"/>
    <property type="match status" value="1"/>
</dbReference>
<evidence type="ECO:0000313" key="5">
    <source>
        <dbReference type="EMBL" id="KAI0303688.1"/>
    </source>
</evidence>
<dbReference type="EMBL" id="WTXG01000008">
    <property type="protein sequence ID" value="KAI0303688.1"/>
    <property type="molecule type" value="Genomic_DNA"/>
</dbReference>
<evidence type="ECO:0000256" key="1">
    <source>
        <dbReference type="ARBA" id="ARBA00022574"/>
    </source>
</evidence>
<reference evidence="5" key="1">
    <citation type="journal article" date="2022" name="New Phytol.">
        <title>Evolutionary transition to the ectomycorrhizal habit in the genomes of a hyperdiverse lineage of mushroom-forming fungi.</title>
        <authorList>
            <person name="Looney B."/>
            <person name="Miyauchi S."/>
            <person name="Morin E."/>
            <person name="Drula E."/>
            <person name="Courty P.E."/>
            <person name="Kohler A."/>
            <person name="Kuo A."/>
            <person name="LaButti K."/>
            <person name="Pangilinan J."/>
            <person name="Lipzen A."/>
            <person name="Riley R."/>
            <person name="Andreopoulos W."/>
            <person name="He G."/>
            <person name="Johnson J."/>
            <person name="Nolan M."/>
            <person name="Tritt A."/>
            <person name="Barry K.W."/>
            <person name="Grigoriev I.V."/>
            <person name="Nagy L.G."/>
            <person name="Hibbett D."/>
            <person name="Henrissat B."/>
            <person name="Matheny P.B."/>
            <person name="Labbe J."/>
            <person name="Martin F.M."/>
        </authorList>
    </citation>
    <scope>NUCLEOTIDE SEQUENCE</scope>
    <source>
        <strain evidence="5">BPL690</strain>
    </source>
</reference>
<keyword evidence="6" id="KW-1185">Reference proteome</keyword>
<evidence type="ECO:0000313" key="6">
    <source>
        <dbReference type="Proteomes" id="UP001203297"/>
    </source>
</evidence>
<dbReference type="InterPro" id="IPR001680">
    <property type="entry name" value="WD40_rpt"/>
</dbReference>
<evidence type="ECO:0000256" key="3">
    <source>
        <dbReference type="ARBA" id="ARBA00037931"/>
    </source>
</evidence>
<protein>
    <recommendedName>
        <fullName evidence="4">ASTRA-associated protein 1</fullName>
    </recommendedName>
</protein>
<dbReference type="InterPro" id="IPR015943">
    <property type="entry name" value="WD40/YVTN_repeat-like_dom_sf"/>
</dbReference>
<dbReference type="PANTHER" id="PTHR19854">
    <property type="entry name" value="TRANSDUCIN BETA-LIKE 3"/>
    <property type="match status" value="1"/>
</dbReference>
<evidence type="ECO:0000256" key="2">
    <source>
        <dbReference type="ARBA" id="ARBA00022737"/>
    </source>
</evidence>
<gene>
    <name evidence="5" type="ORF">B0F90DRAFT_1809422</name>
</gene>
<comment type="caution">
    <text evidence="5">The sequence shown here is derived from an EMBL/GenBank/DDBJ whole genome shotgun (WGS) entry which is preliminary data.</text>
</comment>
<keyword evidence="1" id="KW-0853">WD repeat</keyword>
<dbReference type="SUPFAM" id="SSF50978">
    <property type="entry name" value="WD40 repeat-like"/>
    <property type="match status" value="1"/>
</dbReference>
<dbReference type="PANTHER" id="PTHR19854:SF1">
    <property type="entry name" value="GUANINE NUCLEOTIDE-BINDING PROTEIN SUBUNIT BETA-LIKE PROTEIN 1"/>
    <property type="match status" value="1"/>
</dbReference>
<proteinExistence type="inferred from homology"/>